<dbReference type="KEGG" id="xba:C7S18_00300"/>
<dbReference type="Gene3D" id="3.30.750.44">
    <property type="match status" value="1"/>
</dbReference>
<evidence type="ECO:0000313" key="3">
    <source>
        <dbReference type="EMBL" id="AVP95727.1"/>
    </source>
</evidence>
<dbReference type="EMBL" id="CP027860">
    <property type="protein sequence ID" value="AVP95727.1"/>
    <property type="molecule type" value="Genomic_DNA"/>
</dbReference>
<feature type="domain" description="Tail specific protease" evidence="2">
    <location>
        <begin position="389"/>
        <end position="594"/>
    </location>
</feature>
<dbReference type="Pfam" id="PF03572">
    <property type="entry name" value="Peptidase_S41"/>
    <property type="match status" value="1"/>
</dbReference>
<dbReference type="Gene3D" id="2.30.42.10">
    <property type="match status" value="1"/>
</dbReference>
<dbReference type="SMART" id="SM00245">
    <property type="entry name" value="TSPc"/>
    <property type="match status" value="1"/>
</dbReference>
<dbReference type="GO" id="GO:0004175">
    <property type="term" value="F:endopeptidase activity"/>
    <property type="evidence" value="ECO:0007669"/>
    <property type="project" value="TreeGrafter"/>
</dbReference>
<reference evidence="3 4" key="1">
    <citation type="submission" date="2018-03" db="EMBL/GenBank/DDBJ databases">
        <title>Ahniella affigens gen. nov., sp. nov., a gammaproteobacterium isolated from sandy soil near a stream.</title>
        <authorList>
            <person name="Ko Y."/>
            <person name="Kim J.-H."/>
        </authorList>
    </citation>
    <scope>NUCLEOTIDE SEQUENCE [LARGE SCALE GENOMIC DNA]</scope>
    <source>
        <strain evidence="3 4">D13</strain>
    </source>
</reference>
<dbReference type="GO" id="GO:0030288">
    <property type="term" value="C:outer membrane-bounded periplasmic space"/>
    <property type="evidence" value="ECO:0007669"/>
    <property type="project" value="TreeGrafter"/>
</dbReference>
<proteinExistence type="predicted"/>
<dbReference type="InterPro" id="IPR005151">
    <property type="entry name" value="Tail-specific_protease"/>
</dbReference>
<protein>
    <recommendedName>
        <fullName evidence="2">Tail specific protease domain-containing protein</fullName>
    </recommendedName>
</protein>
<feature type="region of interest" description="Disordered" evidence="1">
    <location>
        <begin position="1"/>
        <end position="26"/>
    </location>
</feature>
<dbReference type="NCBIfam" id="NF047558">
    <property type="entry name" value="TPR_END_plus"/>
    <property type="match status" value="1"/>
</dbReference>
<dbReference type="GO" id="GO:0006508">
    <property type="term" value="P:proteolysis"/>
    <property type="evidence" value="ECO:0007669"/>
    <property type="project" value="InterPro"/>
</dbReference>
<dbReference type="SUPFAM" id="SSF48452">
    <property type="entry name" value="TPR-like"/>
    <property type="match status" value="1"/>
</dbReference>
<organism evidence="3 4">
    <name type="scientific">Ahniella affigens</name>
    <dbReference type="NCBI Taxonomy" id="2021234"/>
    <lineage>
        <taxon>Bacteria</taxon>
        <taxon>Pseudomonadati</taxon>
        <taxon>Pseudomonadota</taxon>
        <taxon>Gammaproteobacteria</taxon>
        <taxon>Lysobacterales</taxon>
        <taxon>Rhodanobacteraceae</taxon>
        <taxon>Ahniella</taxon>
    </lineage>
</organism>
<dbReference type="Gene3D" id="1.25.40.10">
    <property type="entry name" value="Tetratricopeptide repeat domain"/>
    <property type="match status" value="1"/>
</dbReference>
<name>A0A2P1PLJ8_9GAMM</name>
<dbReference type="InterPro" id="IPR036034">
    <property type="entry name" value="PDZ_sf"/>
</dbReference>
<dbReference type="Gene3D" id="3.90.226.10">
    <property type="entry name" value="2-enoyl-CoA Hydratase, Chain A, domain 1"/>
    <property type="match status" value="1"/>
</dbReference>
<dbReference type="PANTHER" id="PTHR32060">
    <property type="entry name" value="TAIL-SPECIFIC PROTEASE"/>
    <property type="match status" value="1"/>
</dbReference>
<evidence type="ECO:0000259" key="2">
    <source>
        <dbReference type="SMART" id="SM00245"/>
    </source>
</evidence>
<sequence length="616" mass="67710">MRGMDVLRGFKHPNPQAHDRGALRGGLDRPQGSLFARLDGPTFQGGPIQYLRIDVHPRRATIDQTRRRQIMAGNRVIKAIALILLLHVGHVHAERFTEAMDQAVQHMLAKQWPEAVSAFDRAASLGNLDAGQQYNFACVLALSGDHDRALTALEAAVNAGYTDTDHMQRDADLASLRTDPRFNAVIEHAGALLAFDQRVYGAKAIETPFAKSLPEAERIAGLSRLWSEAKYNFANFDLVPKLDWDALYLQTLPKVQRSSNTADYYRELIAFVAQLQDGHSGVFPPAALNDTFYARPPLRTRLIENRVLVTEVFHKSLTDQGLRPGTEILAINGKSVHQYVSESVVPWVSASTPQDRDQRSFGFQLLQGDLDQDLDLRIQNAGEDATDINVARWSQAQRSALKVSGKPSFSWKMLPDNIAYVALNEFESDQAATQYLANFERISKAKAIIFDVRRNGGGNGGEGYRVLATLTDQPIPTSRWQTRKYVPAWRAWGLVQTPIAESNSWSADGERHYQGQVLVLTSAETYSAAEDFVGAFKNMGRGKIVGEATGGSTGQPLFLALPGGGGARICAKRDRLADGTEFVGHGIHPDIPSAETVDGFRAGRDTVLDTAIAAIK</sequence>
<dbReference type="PANTHER" id="PTHR32060:SF30">
    <property type="entry name" value="CARBOXY-TERMINAL PROCESSING PROTEASE CTPA"/>
    <property type="match status" value="1"/>
</dbReference>
<dbReference type="SUPFAM" id="SSF50156">
    <property type="entry name" value="PDZ domain-like"/>
    <property type="match status" value="1"/>
</dbReference>
<dbReference type="OrthoDB" id="7266775at2"/>
<evidence type="ECO:0000256" key="1">
    <source>
        <dbReference type="SAM" id="MobiDB-lite"/>
    </source>
</evidence>
<reference evidence="3 4" key="2">
    <citation type="submission" date="2018-03" db="EMBL/GenBank/DDBJ databases">
        <authorList>
            <person name="Keele B.F."/>
        </authorList>
    </citation>
    <scope>NUCLEOTIDE SEQUENCE [LARGE SCALE GENOMIC DNA]</scope>
    <source>
        <strain evidence="3 4">D13</strain>
    </source>
</reference>
<keyword evidence="4" id="KW-1185">Reference proteome</keyword>
<evidence type="ECO:0000313" key="4">
    <source>
        <dbReference type="Proteomes" id="UP000241074"/>
    </source>
</evidence>
<accession>A0A2P1PLJ8</accession>
<dbReference type="GO" id="GO:0008236">
    <property type="term" value="F:serine-type peptidase activity"/>
    <property type="evidence" value="ECO:0007669"/>
    <property type="project" value="InterPro"/>
</dbReference>
<dbReference type="AlphaFoldDB" id="A0A2P1PLJ8"/>
<dbReference type="InterPro" id="IPR029045">
    <property type="entry name" value="ClpP/crotonase-like_dom_sf"/>
</dbReference>
<dbReference type="GO" id="GO:0007165">
    <property type="term" value="P:signal transduction"/>
    <property type="evidence" value="ECO:0007669"/>
    <property type="project" value="TreeGrafter"/>
</dbReference>
<dbReference type="InterPro" id="IPR011990">
    <property type="entry name" value="TPR-like_helical_dom_sf"/>
</dbReference>
<dbReference type="SUPFAM" id="SSF52096">
    <property type="entry name" value="ClpP/crotonase"/>
    <property type="match status" value="1"/>
</dbReference>
<gene>
    <name evidence="3" type="ORF">C7S18_00300</name>
</gene>
<dbReference type="Proteomes" id="UP000241074">
    <property type="component" value="Chromosome"/>
</dbReference>